<evidence type="ECO:0000313" key="2">
    <source>
        <dbReference type="EMBL" id="NJP46017.1"/>
    </source>
</evidence>
<dbReference type="Pfam" id="PF07336">
    <property type="entry name" value="ABATE"/>
    <property type="match status" value="1"/>
</dbReference>
<sequence>MNAEATDFPGVLAVPPQELRFVFRSGRLCLAFAATVGERWRGRHERLREPADLARWYREAGLLDDPPAVTPAGLDAARALREAVYRIARALIAGRPPAGADEAVVNAVAAAPPLVPVLRAGTSRLTVPLAGGEQAALSTVARDAVDLFSGAATGRIRECASPECGLLFVDTSRPGRRRWCSSTACGTKARTAAYRGKRAAAAQDAAAPQEPAATP</sequence>
<proteinExistence type="predicted"/>
<dbReference type="InterPro" id="IPR021005">
    <property type="entry name" value="Znf_CGNR"/>
</dbReference>
<reference evidence="2 3" key="1">
    <citation type="submission" date="2020-03" db="EMBL/GenBank/DDBJ databases">
        <title>WGS of actinomycetes isolated from Thailand.</title>
        <authorList>
            <person name="Thawai C."/>
        </authorList>
    </citation>
    <scope>NUCLEOTIDE SEQUENCE [LARGE SCALE GENOMIC DNA]</scope>
    <source>
        <strain evidence="2 3">PRB2-1</strain>
    </source>
</reference>
<dbReference type="RefSeq" id="WP_167984868.1">
    <property type="nucleotide sequence ID" value="NZ_JAATEJ010000018.1"/>
</dbReference>
<organism evidence="2 3">
    <name type="scientific">Actinacidiphila epipremni</name>
    <dbReference type="NCBI Taxonomy" id="2053013"/>
    <lineage>
        <taxon>Bacteria</taxon>
        <taxon>Bacillati</taxon>
        <taxon>Actinomycetota</taxon>
        <taxon>Actinomycetes</taxon>
        <taxon>Kitasatosporales</taxon>
        <taxon>Streptomycetaceae</taxon>
        <taxon>Actinacidiphila</taxon>
    </lineage>
</organism>
<dbReference type="InterPro" id="IPR023286">
    <property type="entry name" value="ABATE_dom_sf"/>
</dbReference>
<evidence type="ECO:0000259" key="1">
    <source>
        <dbReference type="Pfam" id="PF11706"/>
    </source>
</evidence>
<dbReference type="Pfam" id="PF11706">
    <property type="entry name" value="zf-CGNR"/>
    <property type="match status" value="1"/>
</dbReference>
<name>A0ABX0ZTS8_9ACTN</name>
<protein>
    <recommendedName>
        <fullName evidence="1">Zinc finger CGNR domain-containing protein</fullName>
    </recommendedName>
</protein>
<gene>
    <name evidence="2" type="ORF">HCN08_21790</name>
</gene>
<dbReference type="SUPFAM" id="SSF160904">
    <property type="entry name" value="Jann2411-like"/>
    <property type="match status" value="1"/>
</dbReference>
<accession>A0ABX0ZTS8</accession>
<comment type="caution">
    <text evidence="2">The sequence shown here is derived from an EMBL/GenBank/DDBJ whole genome shotgun (WGS) entry which is preliminary data.</text>
</comment>
<feature type="domain" description="Zinc finger CGNR" evidence="1">
    <location>
        <begin position="155"/>
        <end position="197"/>
    </location>
</feature>
<dbReference type="EMBL" id="JAATEJ010000018">
    <property type="protein sequence ID" value="NJP46017.1"/>
    <property type="molecule type" value="Genomic_DNA"/>
</dbReference>
<dbReference type="Proteomes" id="UP000734511">
    <property type="component" value="Unassembled WGS sequence"/>
</dbReference>
<dbReference type="PANTHER" id="PTHR35525">
    <property type="entry name" value="BLL6575 PROTEIN"/>
    <property type="match status" value="1"/>
</dbReference>
<dbReference type="PANTHER" id="PTHR35525:SF3">
    <property type="entry name" value="BLL6575 PROTEIN"/>
    <property type="match status" value="1"/>
</dbReference>
<evidence type="ECO:0000313" key="3">
    <source>
        <dbReference type="Proteomes" id="UP000734511"/>
    </source>
</evidence>
<dbReference type="Gene3D" id="1.10.3300.10">
    <property type="entry name" value="Jann2411-like domain"/>
    <property type="match status" value="1"/>
</dbReference>
<keyword evidence="3" id="KW-1185">Reference proteome</keyword>
<dbReference type="InterPro" id="IPR010852">
    <property type="entry name" value="ABATE"/>
</dbReference>